<dbReference type="HOGENOM" id="CLU_036904_2_0_1"/>
<dbReference type="GO" id="GO:0045751">
    <property type="term" value="P:negative regulation of Toll signaling pathway"/>
    <property type="evidence" value="ECO:0007669"/>
    <property type="project" value="UniProtKB-ARBA"/>
</dbReference>
<dbReference type="SMART" id="SM00115">
    <property type="entry name" value="CASc"/>
    <property type="match status" value="1"/>
</dbReference>
<dbReference type="InterPro" id="IPR029030">
    <property type="entry name" value="Caspase-like_dom_sf"/>
</dbReference>
<dbReference type="AlphaFoldDB" id="B4NBM0"/>
<dbReference type="GO" id="GO:0016322">
    <property type="term" value="P:neuron remodeling"/>
    <property type="evidence" value="ECO:0007669"/>
    <property type="project" value="UniProtKB-ARBA"/>
</dbReference>
<proteinExistence type="inferred from homology"/>
<dbReference type="FunFam" id="3.40.50.1460:FF:000001">
    <property type="entry name" value="Caspase-3 preproprotein"/>
    <property type="match status" value="1"/>
</dbReference>
<dbReference type="PANTHER" id="PTHR10454:SF245">
    <property type="entry name" value="CASPASE-RELATED"/>
    <property type="match status" value="1"/>
</dbReference>
<dbReference type="GO" id="GO:0004197">
    <property type="term" value="F:cysteine-type endopeptidase activity"/>
    <property type="evidence" value="ECO:0007669"/>
    <property type="project" value="InterPro"/>
</dbReference>
<keyword evidence="3" id="KW-0053">Apoptosis</keyword>
<evidence type="ECO:0000256" key="4">
    <source>
        <dbReference type="ARBA" id="ARBA00022801"/>
    </source>
</evidence>
<dbReference type="SMR" id="B4NBM0"/>
<evidence type="ECO:0000256" key="6">
    <source>
        <dbReference type="ARBA" id="ARBA00023145"/>
    </source>
</evidence>
<dbReference type="PROSITE" id="PS50207">
    <property type="entry name" value="CASPASE_P10"/>
    <property type="match status" value="1"/>
</dbReference>
<dbReference type="InterPro" id="IPR001309">
    <property type="entry name" value="Pept_C14_p20"/>
</dbReference>
<organism evidence="10 11">
    <name type="scientific">Drosophila willistoni</name>
    <name type="common">Fruit fly</name>
    <dbReference type="NCBI Taxonomy" id="7260"/>
    <lineage>
        <taxon>Eukaryota</taxon>
        <taxon>Metazoa</taxon>
        <taxon>Ecdysozoa</taxon>
        <taxon>Arthropoda</taxon>
        <taxon>Hexapoda</taxon>
        <taxon>Insecta</taxon>
        <taxon>Pterygota</taxon>
        <taxon>Neoptera</taxon>
        <taxon>Endopterygota</taxon>
        <taxon>Diptera</taxon>
        <taxon>Brachycera</taxon>
        <taxon>Muscomorpha</taxon>
        <taxon>Ephydroidea</taxon>
        <taxon>Drosophilidae</taxon>
        <taxon>Drosophila</taxon>
        <taxon>Sophophora</taxon>
    </lineage>
</organism>
<dbReference type="eggNOG" id="KOG3573">
    <property type="taxonomic scope" value="Eukaryota"/>
</dbReference>
<protein>
    <submittedName>
        <fullName evidence="10">Uncharacterized protein</fullName>
        <ecNumber evidence="10">3.4.22.-</ecNumber>
    </submittedName>
</protein>
<dbReference type="GO" id="GO:1990525">
    <property type="term" value="F:BIR domain binding"/>
    <property type="evidence" value="ECO:0007669"/>
    <property type="project" value="UniProtKB-ARBA"/>
</dbReference>
<dbReference type="Pfam" id="PF00656">
    <property type="entry name" value="Peptidase_C14"/>
    <property type="match status" value="1"/>
</dbReference>
<keyword evidence="11" id="KW-1185">Reference proteome</keyword>
<dbReference type="EC" id="3.4.22.-" evidence="10"/>
<dbReference type="STRING" id="7260.B4NBM0"/>
<dbReference type="Proteomes" id="UP000007798">
    <property type="component" value="Unassembled WGS sequence"/>
</dbReference>
<dbReference type="PANTHER" id="PTHR10454">
    <property type="entry name" value="CASPASE"/>
    <property type="match status" value="1"/>
</dbReference>
<dbReference type="InterPro" id="IPR015917">
    <property type="entry name" value="Pept_C14A"/>
</dbReference>
<evidence type="ECO:0000313" key="11">
    <source>
        <dbReference type="Proteomes" id="UP000007798"/>
    </source>
</evidence>
<evidence type="ECO:0000313" key="10">
    <source>
        <dbReference type="EMBL" id="EDW81184.2"/>
    </source>
</evidence>
<evidence type="ECO:0000256" key="3">
    <source>
        <dbReference type="ARBA" id="ARBA00022703"/>
    </source>
</evidence>
<feature type="domain" description="Caspase family p10" evidence="8">
    <location>
        <begin position="171"/>
        <end position="266"/>
    </location>
</feature>
<dbReference type="SUPFAM" id="SSF52129">
    <property type="entry name" value="Caspase-like"/>
    <property type="match status" value="1"/>
</dbReference>
<keyword evidence="5" id="KW-0788">Thiol protease</keyword>
<dbReference type="MEROPS" id="C14.015"/>
<keyword evidence="2" id="KW-0645">Protease</keyword>
<dbReference type="InterPro" id="IPR033139">
    <property type="entry name" value="Caspase_cys_AS"/>
</dbReference>
<keyword evidence="4 10" id="KW-0378">Hydrolase</keyword>
<feature type="domain" description="Caspase family p20" evidence="9">
    <location>
        <begin position="28"/>
        <end position="151"/>
    </location>
</feature>
<evidence type="ECO:0000259" key="9">
    <source>
        <dbReference type="PROSITE" id="PS50208"/>
    </source>
</evidence>
<dbReference type="PRINTS" id="PR00376">
    <property type="entry name" value="IL1BCENZYME"/>
</dbReference>
<dbReference type="InParanoid" id="B4NBM0"/>
<dbReference type="CDD" id="cd00032">
    <property type="entry name" value="CASc"/>
    <property type="match status" value="1"/>
</dbReference>
<dbReference type="GO" id="GO:0006508">
    <property type="term" value="P:proteolysis"/>
    <property type="evidence" value="ECO:0007669"/>
    <property type="project" value="UniProtKB-KW"/>
</dbReference>
<dbReference type="InterPro" id="IPR016129">
    <property type="entry name" value="Caspase_his_AS"/>
</dbReference>
<dbReference type="PROSITE" id="PS01122">
    <property type="entry name" value="CASPASE_CYS"/>
    <property type="match status" value="1"/>
</dbReference>
<dbReference type="PROSITE" id="PS01121">
    <property type="entry name" value="CASPASE_HIS"/>
    <property type="match status" value="1"/>
</dbReference>
<reference evidence="10 11" key="1">
    <citation type="journal article" date="2007" name="Nature">
        <title>Evolution of genes and genomes on the Drosophila phylogeny.</title>
        <authorList>
            <consortium name="Drosophila 12 Genomes Consortium"/>
            <person name="Clark A.G."/>
            <person name="Eisen M.B."/>
            <person name="Smith D.R."/>
            <person name="Bergman C.M."/>
            <person name="Oliver B."/>
            <person name="Markow T.A."/>
            <person name="Kaufman T.C."/>
            <person name="Kellis M."/>
            <person name="Gelbart W."/>
            <person name="Iyer V.N."/>
            <person name="Pollard D.A."/>
            <person name="Sackton T.B."/>
            <person name="Larracuente A.M."/>
            <person name="Singh N.D."/>
            <person name="Abad J.P."/>
            <person name="Abt D.N."/>
            <person name="Adryan B."/>
            <person name="Aguade M."/>
            <person name="Akashi H."/>
            <person name="Anderson W.W."/>
            <person name="Aquadro C.F."/>
            <person name="Ardell D.H."/>
            <person name="Arguello R."/>
            <person name="Artieri C.G."/>
            <person name="Barbash D.A."/>
            <person name="Barker D."/>
            <person name="Barsanti P."/>
            <person name="Batterham P."/>
            <person name="Batzoglou S."/>
            <person name="Begun D."/>
            <person name="Bhutkar A."/>
            <person name="Blanco E."/>
            <person name="Bosak S.A."/>
            <person name="Bradley R.K."/>
            <person name="Brand A.D."/>
            <person name="Brent M.R."/>
            <person name="Brooks A.N."/>
            <person name="Brown R.H."/>
            <person name="Butlin R.K."/>
            <person name="Caggese C."/>
            <person name="Calvi B.R."/>
            <person name="Bernardo de Carvalho A."/>
            <person name="Caspi A."/>
            <person name="Castrezana S."/>
            <person name="Celniker S.E."/>
            <person name="Chang J.L."/>
            <person name="Chapple C."/>
            <person name="Chatterji S."/>
            <person name="Chinwalla A."/>
            <person name="Civetta A."/>
            <person name="Clifton S.W."/>
            <person name="Comeron J.M."/>
            <person name="Costello J.C."/>
            <person name="Coyne J.A."/>
            <person name="Daub J."/>
            <person name="David R.G."/>
            <person name="Delcher A.L."/>
            <person name="Delehaunty K."/>
            <person name="Do C.B."/>
            <person name="Ebling H."/>
            <person name="Edwards K."/>
            <person name="Eickbush T."/>
            <person name="Evans J.D."/>
            <person name="Filipski A."/>
            <person name="Findeiss S."/>
            <person name="Freyhult E."/>
            <person name="Fulton L."/>
            <person name="Fulton R."/>
            <person name="Garcia A.C."/>
            <person name="Gardiner A."/>
            <person name="Garfield D.A."/>
            <person name="Garvin B.E."/>
            <person name="Gibson G."/>
            <person name="Gilbert D."/>
            <person name="Gnerre S."/>
            <person name="Godfrey J."/>
            <person name="Good R."/>
            <person name="Gotea V."/>
            <person name="Gravely B."/>
            <person name="Greenberg A.J."/>
            <person name="Griffiths-Jones S."/>
            <person name="Gross S."/>
            <person name="Guigo R."/>
            <person name="Gustafson E.A."/>
            <person name="Haerty W."/>
            <person name="Hahn M.W."/>
            <person name="Halligan D.L."/>
            <person name="Halpern A.L."/>
            <person name="Halter G.M."/>
            <person name="Han M.V."/>
            <person name="Heger A."/>
            <person name="Hillier L."/>
            <person name="Hinrichs A.S."/>
            <person name="Holmes I."/>
            <person name="Hoskins R.A."/>
            <person name="Hubisz M.J."/>
            <person name="Hultmark D."/>
            <person name="Huntley M.A."/>
            <person name="Jaffe D.B."/>
            <person name="Jagadeeshan S."/>
            <person name="Jeck W.R."/>
            <person name="Johnson J."/>
            <person name="Jones C.D."/>
            <person name="Jordan W.C."/>
            <person name="Karpen G.H."/>
            <person name="Kataoka E."/>
            <person name="Keightley P.D."/>
            <person name="Kheradpour P."/>
            <person name="Kirkness E.F."/>
            <person name="Koerich L.B."/>
            <person name="Kristiansen K."/>
            <person name="Kudrna D."/>
            <person name="Kulathinal R.J."/>
            <person name="Kumar S."/>
            <person name="Kwok R."/>
            <person name="Lander E."/>
            <person name="Langley C.H."/>
            <person name="Lapoint R."/>
            <person name="Lazzaro B.P."/>
            <person name="Lee S.J."/>
            <person name="Levesque L."/>
            <person name="Li R."/>
            <person name="Lin C.F."/>
            <person name="Lin M.F."/>
            <person name="Lindblad-Toh K."/>
            <person name="Llopart A."/>
            <person name="Long M."/>
            <person name="Low L."/>
            <person name="Lozovsky E."/>
            <person name="Lu J."/>
            <person name="Luo M."/>
            <person name="Machado C.A."/>
            <person name="Makalowski W."/>
            <person name="Marzo M."/>
            <person name="Matsuda M."/>
            <person name="Matzkin L."/>
            <person name="McAllister B."/>
            <person name="McBride C.S."/>
            <person name="McKernan B."/>
            <person name="McKernan K."/>
            <person name="Mendez-Lago M."/>
            <person name="Minx P."/>
            <person name="Mollenhauer M.U."/>
            <person name="Montooth K."/>
            <person name="Mount S.M."/>
            <person name="Mu X."/>
            <person name="Myers E."/>
            <person name="Negre B."/>
            <person name="Newfeld S."/>
            <person name="Nielsen R."/>
            <person name="Noor M.A."/>
            <person name="O'Grady P."/>
            <person name="Pachter L."/>
            <person name="Papaceit M."/>
            <person name="Parisi M.J."/>
            <person name="Parisi M."/>
            <person name="Parts L."/>
            <person name="Pedersen J.S."/>
            <person name="Pesole G."/>
            <person name="Phillippy A.M."/>
            <person name="Ponting C.P."/>
            <person name="Pop M."/>
            <person name="Porcelli D."/>
            <person name="Powell J.R."/>
            <person name="Prohaska S."/>
            <person name="Pruitt K."/>
            <person name="Puig M."/>
            <person name="Quesneville H."/>
            <person name="Ram K.R."/>
            <person name="Rand D."/>
            <person name="Rasmussen M.D."/>
            <person name="Reed L.K."/>
            <person name="Reenan R."/>
            <person name="Reily A."/>
            <person name="Remington K.A."/>
            <person name="Rieger T.T."/>
            <person name="Ritchie M.G."/>
            <person name="Robin C."/>
            <person name="Rogers Y.H."/>
            <person name="Rohde C."/>
            <person name="Rozas J."/>
            <person name="Rubenfield M.J."/>
            <person name="Ruiz A."/>
            <person name="Russo S."/>
            <person name="Salzberg S.L."/>
            <person name="Sanchez-Gracia A."/>
            <person name="Saranga D.J."/>
            <person name="Sato H."/>
            <person name="Schaeffer S.W."/>
            <person name="Schatz M.C."/>
            <person name="Schlenke T."/>
            <person name="Schwartz R."/>
            <person name="Segarra C."/>
            <person name="Singh R.S."/>
            <person name="Sirot L."/>
            <person name="Sirota M."/>
            <person name="Sisneros N.B."/>
            <person name="Smith C.D."/>
            <person name="Smith T.F."/>
            <person name="Spieth J."/>
            <person name="Stage D.E."/>
            <person name="Stark A."/>
            <person name="Stephan W."/>
            <person name="Strausberg R.L."/>
            <person name="Strempel S."/>
            <person name="Sturgill D."/>
            <person name="Sutton G."/>
            <person name="Sutton G.G."/>
            <person name="Tao W."/>
            <person name="Teichmann S."/>
            <person name="Tobari Y.N."/>
            <person name="Tomimura Y."/>
            <person name="Tsolas J.M."/>
            <person name="Valente V.L."/>
            <person name="Venter E."/>
            <person name="Venter J.C."/>
            <person name="Vicario S."/>
            <person name="Vieira F.G."/>
            <person name="Vilella A.J."/>
            <person name="Villasante A."/>
            <person name="Walenz B."/>
            <person name="Wang J."/>
            <person name="Wasserman M."/>
            <person name="Watts T."/>
            <person name="Wilson D."/>
            <person name="Wilson R.K."/>
            <person name="Wing R.A."/>
            <person name="Wolfner M.F."/>
            <person name="Wong A."/>
            <person name="Wong G.K."/>
            <person name="Wu C.I."/>
            <person name="Wu G."/>
            <person name="Yamamoto D."/>
            <person name="Yang H.P."/>
            <person name="Yang S.P."/>
            <person name="Yorke J.A."/>
            <person name="Yoshida K."/>
            <person name="Zdobnov E."/>
            <person name="Zhang P."/>
            <person name="Zhang Y."/>
            <person name="Zimin A.V."/>
            <person name="Baldwin J."/>
            <person name="Abdouelleil A."/>
            <person name="Abdulkadir J."/>
            <person name="Abebe A."/>
            <person name="Abera B."/>
            <person name="Abreu J."/>
            <person name="Acer S.C."/>
            <person name="Aftuck L."/>
            <person name="Alexander A."/>
            <person name="An P."/>
            <person name="Anderson E."/>
            <person name="Anderson S."/>
            <person name="Arachi H."/>
            <person name="Azer M."/>
            <person name="Bachantsang P."/>
            <person name="Barry A."/>
            <person name="Bayul T."/>
            <person name="Berlin A."/>
            <person name="Bessette D."/>
            <person name="Bloom T."/>
            <person name="Blye J."/>
            <person name="Boguslavskiy L."/>
            <person name="Bonnet C."/>
            <person name="Boukhgalter B."/>
            <person name="Bourzgui I."/>
            <person name="Brown A."/>
            <person name="Cahill P."/>
            <person name="Channer S."/>
            <person name="Cheshatsang Y."/>
            <person name="Chuda L."/>
            <person name="Citroen M."/>
            <person name="Collymore A."/>
            <person name="Cooke P."/>
            <person name="Costello M."/>
            <person name="D'Aco K."/>
            <person name="Daza R."/>
            <person name="De Haan G."/>
            <person name="DeGray S."/>
            <person name="DeMaso C."/>
            <person name="Dhargay N."/>
            <person name="Dooley K."/>
            <person name="Dooley E."/>
            <person name="Doricent M."/>
            <person name="Dorje P."/>
            <person name="Dorjee K."/>
            <person name="Dupes A."/>
            <person name="Elong R."/>
            <person name="Falk J."/>
            <person name="Farina A."/>
            <person name="Faro S."/>
            <person name="Ferguson D."/>
            <person name="Fisher S."/>
            <person name="Foley C.D."/>
            <person name="Franke A."/>
            <person name="Friedrich D."/>
            <person name="Gadbois L."/>
            <person name="Gearin G."/>
            <person name="Gearin C.R."/>
            <person name="Giannoukos G."/>
            <person name="Goode T."/>
            <person name="Graham J."/>
            <person name="Grandbois E."/>
            <person name="Grewal S."/>
            <person name="Gyaltsen K."/>
            <person name="Hafez N."/>
            <person name="Hagos B."/>
            <person name="Hall J."/>
            <person name="Henson C."/>
            <person name="Hollinger A."/>
            <person name="Honan T."/>
            <person name="Huard M.D."/>
            <person name="Hughes L."/>
            <person name="Hurhula B."/>
            <person name="Husby M.E."/>
            <person name="Kamat A."/>
            <person name="Kanga B."/>
            <person name="Kashin S."/>
            <person name="Khazanovich D."/>
            <person name="Kisner P."/>
            <person name="Lance K."/>
            <person name="Lara M."/>
            <person name="Lee W."/>
            <person name="Lennon N."/>
            <person name="Letendre F."/>
            <person name="LeVine R."/>
            <person name="Lipovsky A."/>
            <person name="Liu X."/>
            <person name="Liu J."/>
            <person name="Liu S."/>
            <person name="Lokyitsang T."/>
            <person name="Lokyitsang Y."/>
            <person name="Lubonja R."/>
            <person name="Lui A."/>
            <person name="MacDonald P."/>
            <person name="Magnisalis V."/>
            <person name="Maru K."/>
            <person name="Matthews C."/>
            <person name="McCusker W."/>
            <person name="McDonough S."/>
            <person name="Mehta T."/>
            <person name="Meldrim J."/>
            <person name="Meneus L."/>
            <person name="Mihai O."/>
            <person name="Mihalev A."/>
            <person name="Mihova T."/>
            <person name="Mittelman R."/>
            <person name="Mlenga V."/>
            <person name="Montmayeur A."/>
            <person name="Mulrain L."/>
            <person name="Navidi A."/>
            <person name="Naylor J."/>
            <person name="Negash T."/>
            <person name="Nguyen T."/>
            <person name="Nguyen N."/>
            <person name="Nicol R."/>
            <person name="Norbu C."/>
            <person name="Norbu N."/>
            <person name="Novod N."/>
            <person name="O'Neill B."/>
            <person name="Osman S."/>
            <person name="Markiewicz E."/>
            <person name="Oyono O.L."/>
            <person name="Patti C."/>
            <person name="Phunkhang P."/>
            <person name="Pierre F."/>
            <person name="Priest M."/>
            <person name="Raghuraman S."/>
            <person name="Rege F."/>
            <person name="Reyes R."/>
            <person name="Rise C."/>
            <person name="Rogov P."/>
            <person name="Ross K."/>
            <person name="Ryan E."/>
            <person name="Settipalli S."/>
            <person name="Shea T."/>
            <person name="Sherpa N."/>
            <person name="Shi L."/>
            <person name="Shih D."/>
            <person name="Sparrow T."/>
            <person name="Spaulding J."/>
            <person name="Stalker J."/>
            <person name="Stange-Thomann N."/>
            <person name="Stavropoulos S."/>
            <person name="Stone C."/>
            <person name="Strader C."/>
            <person name="Tesfaye S."/>
            <person name="Thomson T."/>
            <person name="Thoulutsang Y."/>
            <person name="Thoulutsang D."/>
            <person name="Topham K."/>
            <person name="Topping I."/>
            <person name="Tsamla T."/>
            <person name="Vassiliev H."/>
            <person name="Vo A."/>
            <person name="Wangchuk T."/>
            <person name="Wangdi T."/>
            <person name="Weiand M."/>
            <person name="Wilkinson J."/>
            <person name="Wilson A."/>
            <person name="Yadav S."/>
            <person name="Young G."/>
            <person name="Yu Q."/>
            <person name="Zembek L."/>
            <person name="Zhong D."/>
            <person name="Zimmer A."/>
            <person name="Zwirko Z."/>
            <person name="Jaffe D.B."/>
            <person name="Alvarez P."/>
            <person name="Brockman W."/>
            <person name="Butler J."/>
            <person name="Chin C."/>
            <person name="Gnerre S."/>
            <person name="Grabherr M."/>
            <person name="Kleber M."/>
            <person name="Mauceli E."/>
            <person name="MacCallum I."/>
        </authorList>
    </citation>
    <scope>NUCLEOTIDE SEQUENCE [LARGE SCALE GENOMIC DNA]</scope>
    <source>
        <strain evidence="11">Tucson 14030-0811.24</strain>
    </source>
</reference>
<sequence length="267" mass="30445">MNQACGIVSVAKMTTERHAAEYNMKHKDRGLALIFNHEHFDSSELSTRTGTNVDCKNLEHELQKLYFTVVVHTNCKYKEILETVQKAASQDHTNSDCILVAILSHGKMGFINAKDKEYKLDSIWSCFTADRCPTLAGKPKLFFIQACQGKSFDDGTMLRTDHIETDGESATNYRIPNHADFLFAYSTIPGFYAWRNQLQGSWFVQALCAELATNGKRLDILTLLTYVCQRVAIDFESYNPKIPAYNEKKQIPCIMTMLTRVLRFSDR</sequence>
<evidence type="ECO:0000256" key="2">
    <source>
        <dbReference type="ARBA" id="ARBA00022670"/>
    </source>
</evidence>
<keyword evidence="6" id="KW-0865">Zymogen</keyword>
<evidence type="ECO:0000256" key="5">
    <source>
        <dbReference type="ARBA" id="ARBA00022807"/>
    </source>
</evidence>
<comment type="similarity">
    <text evidence="1 7">Belongs to the peptidase C14A family.</text>
</comment>
<dbReference type="GO" id="GO:0045476">
    <property type="term" value="P:nurse cell apoptotic process"/>
    <property type="evidence" value="ECO:0007669"/>
    <property type="project" value="UniProtKB-ARBA"/>
</dbReference>
<dbReference type="EMBL" id="CH964232">
    <property type="protein sequence ID" value="EDW81184.2"/>
    <property type="molecule type" value="Genomic_DNA"/>
</dbReference>
<gene>
    <name evidence="10" type="primary">Dwil\GK11927</name>
    <name evidence="10" type="ORF">Dwil_GK11927</name>
</gene>
<name>B4NBM0_DROWI</name>
<dbReference type="KEGG" id="dwi:6647740"/>
<dbReference type="InterPro" id="IPR011600">
    <property type="entry name" value="Pept_C14_caspase"/>
</dbReference>
<evidence type="ECO:0000259" key="8">
    <source>
        <dbReference type="PROSITE" id="PS50207"/>
    </source>
</evidence>
<dbReference type="GO" id="GO:0005737">
    <property type="term" value="C:cytoplasm"/>
    <property type="evidence" value="ECO:0007669"/>
    <property type="project" value="TreeGrafter"/>
</dbReference>
<dbReference type="GO" id="GO:0043525">
    <property type="term" value="P:positive regulation of neuron apoptotic process"/>
    <property type="evidence" value="ECO:0007669"/>
    <property type="project" value="TreeGrafter"/>
</dbReference>
<dbReference type="OrthoDB" id="6116485at2759"/>
<evidence type="ECO:0000256" key="1">
    <source>
        <dbReference type="ARBA" id="ARBA00010134"/>
    </source>
</evidence>
<evidence type="ECO:0000256" key="7">
    <source>
        <dbReference type="RuleBase" id="RU003971"/>
    </source>
</evidence>
<dbReference type="Gene3D" id="3.40.50.1460">
    <property type="match status" value="1"/>
</dbReference>
<dbReference type="InterPro" id="IPR002398">
    <property type="entry name" value="Pept_C14"/>
</dbReference>
<accession>B4NBM0</accession>
<dbReference type="InterPro" id="IPR002138">
    <property type="entry name" value="Pept_C14_p10"/>
</dbReference>
<dbReference type="PROSITE" id="PS50208">
    <property type="entry name" value="CASPASE_P20"/>
    <property type="match status" value="1"/>
</dbReference>